<feature type="repeat" description="PPR" evidence="5">
    <location>
        <begin position="488"/>
        <end position="522"/>
    </location>
</feature>
<dbReference type="CDD" id="cd09612">
    <property type="entry name" value="Jacalin"/>
    <property type="match status" value="3"/>
</dbReference>
<evidence type="ECO:0000313" key="7">
    <source>
        <dbReference type="EMBL" id="KAK6939420.1"/>
    </source>
</evidence>
<dbReference type="PANTHER" id="PTHR47926">
    <property type="entry name" value="PENTATRICOPEPTIDE REPEAT-CONTAINING PROTEIN"/>
    <property type="match status" value="1"/>
</dbReference>
<name>A0AAN8ZMG7_9MAGN</name>
<comment type="similarity">
    <text evidence="2">Belongs to the PPR family. PCMP-H subfamily.</text>
</comment>
<organism evidence="7 8">
    <name type="scientific">Dillenia turbinata</name>
    <dbReference type="NCBI Taxonomy" id="194707"/>
    <lineage>
        <taxon>Eukaryota</taxon>
        <taxon>Viridiplantae</taxon>
        <taxon>Streptophyta</taxon>
        <taxon>Embryophyta</taxon>
        <taxon>Tracheophyta</taxon>
        <taxon>Spermatophyta</taxon>
        <taxon>Magnoliopsida</taxon>
        <taxon>eudicotyledons</taxon>
        <taxon>Gunneridae</taxon>
        <taxon>Pentapetalae</taxon>
        <taxon>Dilleniales</taxon>
        <taxon>Dilleniaceae</taxon>
        <taxon>Dillenia</taxon>
    </lineage>
</organism>
<dbReference type="FunFam" id="1.25.40.10:FF:000393">
    <property type="entry name" value="Pentatricopeptide repeat-containing protein At1g20230"/>
    <property type="match status" value="2"/>
</dbReference>
<keyword evidence="4" id="KW-0677">Repeat</keyword>
<dbReference type="GO" id="GO:0009451">
    <property type="term" value="P:RNA modification"/>
    <property type="evidence" value="ECO:0007669"/>
    <property type="project" value="InterPro"/>
</dbReference>
<gene>
    <name evidence="7" type="ORF">RJ641_028951</name>
</gene>
<dbReference type="Proteomes" id="UP001370490">
    <property type="component" value="Unassembled WGS sequence"/>
</dbReference>
<keyword evidence="3" id="KW-0430">Lectin</keyword>
<feature type="domain" description="Jacalin-type lectin" evidence="6">
    <location>
        <begin position="1273"/>
        <end position="1430"/>
    </location>
</feature>
<feature type="repeat" description="PPR" evidence="5">
    <location>
        <begin position="417"/>
        <end position="451"/>
    </location>
</feature>
<dbReference type="InterPro" id="IPR036404">
    <property type="entry name" value="Jacalin-like_lectin_dom_sf"/>
</dbReference>
<dbReference type="NCBIfam" id="TIGR00756">
    <property type="entry name" value="PPR"/>
    <property type="match status" value="9"/>
</dbReference>
<dbReference type="Gene3D" id="2.100.10.30">
    <property type="entry name" value="Jacalin-like lectin domain"/>
    <property type="match status" value="3"/>
</dbReference>
<evidence type="ECO:0000259" key="6">
    <source>
        <dbReference type="PROSITE" id="PS51752"/>
    </source>
</evidence>
<dbReference type="SMART" id="SM00915">
    <property type="entry name" value="Jacalin"/>
    <property type="match status" value="3"/>
</dbReference>
<dbReference type="Pfam" id="PF13041">
    <property type="entry name" value="PPR_2"/>
    <property type="match status" value="4"/>
</dbReference>
<evidence type="ECO:0000256" key="4">
    <source>
        <dbReference type="ARBA" id="ARBA00022737"/>
    </source>
</evidence>
<dbReference type="Gene3D" id="1.25.40.10">
    <property type="entry name" value="Tetratricopeptide repeat domain"/>
    <property type="match status" value="5"/>
</dbReference>
<dbReference type="InterPro" id="IPR046960">
    <property type="entry name" value="PPR_At4g14850-like_plant"/>
</dbReference>
<accession>A0AAN8ZMG7</accession>
<evidence type="ECO:0000256" key="5">
    <source>
        <dbReference type="PROSITE-ProRule" id="PRU00708"/>
    </source>
</evidence>
<dbReference type="FunFam" id="1.25.40.10:FF:000090">
    <property type="entry name" value="Pentatricopeptide repeat-containing protein, chloroplastic"/>
    <property type="match status" value="1"/>
</dbReference>
<dbReference type="PANTHER" id="PTHR47926:SF347">
    <property type="entry name" value="PENTATRICOPEPTIDE REPEAT-CONTAINING PROTEIN"/>
    <property type="match status" value="1"/>
</dbReference>
<dbReference type="InterPro" id="IPR011990">
    <property type="entry name" value="TPR-like_helical_dom_sf"/>
</dbReference>
<dbReference type="Pfam" id="PF01535">
    <property type="entry name" value="PPR"/>
    <property type="match status" value="6"/>
</dbReference>
<protein>
    <submittedName>
        <fullName evidence="7">Pentatricopeptide repeat</fullName>
    </submittedName>
</protein>
<dbReference type="PROSITE" id="PS51752">
    <property type="entry name" value="JACALIN_LECTIN"/>
    <property type="match status" value="3"/>
</dbReference>
<keyword evidence="8" id="KW-1185">Reference proteome</keyword>
<dbReference type="SUPFAM" id="SSF51101">
    <property type="entry name" value="Mannose-binding lectins"/>
    <property type="match status" value="3"/>
</dbReference>
<dbReference type="InterPro" id="IPR001229">
    <property type="entry name" value="Jacalin-like_lectin_dom"/>
</dbReference>
<dbReference type="InterPro" id="IPR002885">
    <property type="entry name" value="PPR_rpt"/>
</dbReference>
<comment type="caution">
    <text evidence="7">The sequence shown here is derived from an EMBL/GenBank/DDBJ whole genome shotgun (WGS) entry which is preliminary data.</text>
</comment>
<dbReference type="FunFam" id="1.25.40.10:FF:000380">
    <property type="entry name" value="Pentatricopeptide repeat-containing protein, chloroplastic"/>
    <property type="match status" value="1"/>
</dbReference>
<dbReference type="InterPro" id="IPR033734">
    <property type="entry name" value="Jacalin-like_lectin_dom_plant"/>
</dbReference>
<feature type="repeat" description="PPR" evidence="5">
    <location>
        <begin position="145"/>
        <end position="179"/>
    </location>
</feature>
<feature type="domain" description="Jacalin-type lectin" evidence="6">
    <location>
        <begin position="1080"/>
        <end position="1223"/>
    </location>
</feature>
<feature type="repeat" description="PPR" evidence="5">
    <location>
        <begin position="316"/>
        <end position="350"/>
    </location>
</feature>
<feature type="repeat" description="PPR" evidence="5">
    <location>
        <begin position="589"/>
        <end position="623"/>
    </location>
</feature>
<dbReference type="PROSITE" id="PS51375">
    <property type="entry name" value="PPR"/>
    <property type="match status" value="9"/>
</dbReference>
<reference evidence="7 8" key="1">
    <citation type="submission" date="2023-12" db="EMBL/GenBank/DDBJ databases">
        <title>A high-quality genome assembly for Dillenia turbinata (Dilleniales).</title>
        <authorList>
            <person name="Chanderbali A."/>
        </authorList>
    </citation>
    <scope>NUCLEOTIDE SEQUENCE [LARGE SCALE GENOMIC DNA]</scope>
    <source>
        <strain evidence="7">LSX21</strain>
        <tissue evidence="7">Leaf</tissue>
    </source>
</reference>
<evidence type="ECO:0000313" key="8">
    <source>
        <dbReference type="Proteomes" id="UP001370490"/>
    </source>
</evidence>
<dbReference type="EMBL" id="JBAMMX010000005">
    <property type="protein sequence ID" value="KAK6939420.1"/>
    <property type="molecule type" value="Genomic_DNA"/>
</dbReference>
<dbReference type="Pfam" id="PF14432">
    <property type="entry name" value="DYW_deaminase"/>
    <property type="match status" value="1"/>
</dbReference>
<feature type="repeat" description="PPR" evidence="5">
    <location>
        <begin position="452"/>
        <end position="486"/>
    </location>
</feature>
<feature type="repeat" description="PPR" evidence="5">
    <location>
        <begin position="246"/>
        <end position="280"/>
    </location>
</feature>
<feature type="repeat" description="PPR" evidence="5">
    <location>
        <begin position="114"/>
        <end position="144"/>
    </location>
</feature>
<dbReference type="GO" id="GO:0003723">
    <property type="term" value="F:RNA binding"/>
    <property type="evidence" value="ECO:0007669"/>
    <property type="project" value="InterPro"/>
</dbReference>
<dbReference type="InterPro" id="IPR032867">
    <property type="entry name" value="DYW_dom"/>
</dbReference>
<evidence type="ECO:0000256" key="3">
    <source>
        <dbReference type="ARBA" id="ARBA00022734"/>
    </source>
</evidence>
<evidence type="ECO:0000256" key="2">
    <source>
        <dbReference type="ARBA" id="ARBA00006643"/>
    </source>
</evidence>
<sequence length="1435" mass="159766">MENLVLPCKSTPTPTILPSRKDLEFSSKFIVRFKTAFRKSSPKLDQNISDSHLNYLCKNGKISEAIVVLDSIAQQGFKIKPITYVRLLQKCIDMNALQLGQKLHSRISLVEQVDPFVETKLVSLYAKCGCLEKAFKVFDEMRERNLYTWSAMIGGCSRERRYTDVVSLFVSMMEDGVLPDELLLTKILQACASCEDVEIGELVHSLVIRCAINSSDHVNNSLLAMYAKCGKLDSARRFFDHMNQRDTVSWNSIILGYCEKGDVKEGQLLFDAMRKEGIEPSLVTWNILISSYNQCGNCNAAMELMKKMECSRMTPDVFTWTSMISGFSQNNRIAEAVELFSEMLLAGVEPNAVTITSTIAACASLKALKKGKVLHCFAVKVGSVDNVLIENALIDMYSKCKDLEDARRVFDMTVEKDIYTWNSMIGGYSQAGYCGKAHELFMKMEEMGIQRNVISWNIMISGYIQKGDEDLAMDLFQRMERDGKIKRNTASWNSLIAGFIQNGHKNKALGIFRQMQSLAIRPNSVTVLSVLPACANLVALKKVKEIHGCVLRISLDTELSVSNFLIDSYAKSGEIPYSKTLFDGLPSKDIITWNSLLAGYVLHGLSSAALNLFDQMTKEGFTPNRSTFVSVILAYSLSGMVDQGKQTFTRIDEEYKITPGLEHYLAIVDMFGRSGRLREAVKFIEEMGIEPESSVWAAFLTACRIHGNVGLAIYALEHLLELEPGNLVIRQLALELSSLYQRSEDFSKTKDLEIWIGNKNSTGCSWIEVNNVVHTFVAGDRSKPTSDSMYFWLKGIEKVSGLKSECGLFIEEEEREEVSGIHSEKLAIAFALIGSDQASQTVRIVKNQRMCRYCHTSFEGYGKSLLSVGPWGGRDGIFWDDGVYSTVRRLVICHGAGIDSIQVNMTRKEARYTYSHHVFVKKILFRVNEYMMVQVKLDYPDEFLTSIHGHYGSLQEWGPVFIRSVTLESNKKTYGPFGTEQGTCFSFPMAGGKIVGFDGKCGWYLDAIGVYLRPTSKTNPSKSLVYSQSYEFYNSAPPGAPKILSRQASSSEDFSDAEAGKKILSSPASFERVSSKDEGPVTYGPWVGNGGIMFDDGIYNGVRQIILSRHIGIVSIKVLYDRIDEAVWGSKNGGRGGFKSYKIVFDYPNKILTRVTGFYGPTTMLLGPTIIKSLTFHTTKGKHGPFGEEQGTPFSTNLKEGKIVGFHGRKGLLLDALGVHVIEGKVKHAPGPPDALKLSIDYKTVGELDNPQCPTKFPLAKQGQNEEVVYGVVKEPAPWGGDRGRPWDDGVFSGIKQIFVTRSEAICSIQIEYDRNGQSVWSIKHGGNSGATTIGHILSSSYARPVFLQIKLEYPHEVLVCISGYYGPINRDELLNVVKSLTFYTSRGKYGPFGEEIGTFSTSTTTEGKVVGFHGRSSLYMDAIGVHMQHWLGNH</sequence>
<dbReference type="GO" id="GO:0008270">
    <property type="term" value="F:zinc ion binding"/>
    <property type="evidence" value="ECO:0007669"/>
    <property type="project" value="InterPro"/>
</dbReference>
<feature type="repeat" description="PPR" evidence="5">
    <location>
        <begin position="281"/>
        <end position="315"/>
    </location>
</feature>
<dbReference type="GO" id="GO:0030246">
    <property type="term" value="F:carbohydrate binding"/>
    <property type="evidence" value="ECO:0007669"/>
    <property type="project" value="UniProtKB-KW"/>
</dbReference>
<evidence type="ECO:0000256" key="1">
    <source>
        <dbReference type="ARBA" id="ARBA00006568"/>
    </source>
</evidence>
<dbReference type="Pfam" id="PF01419">
    <property type="entry name" value="Jacalin"/>
    <property type="match status" value="3"/>
</dbReference>
<proteinExistence type="inferred from homology"/>
<comment type="similarity">
    <text evidence="1">Belongs to the jacalin lectin family.</text>
</comment>
<feature type="domain" description="Jacalin-type lectin" evidence="6">
    <location>
        <begin position="865"/>
        <end position="1014"/>
    </location>
</feature>